<comment type="caution">
    <text evidence="4">The sequence shown here is derived from an EMBL/GenBank/DDBJ whole genome shotgun (WGS) entry which is preliminary data.</text>
</comment>
<feature type="compositionally biased region" description="Low complexity" evidence="1">
    <location>
        <begin position="260"/>
        <end position="284"/>
    </location>
</feature>
<proteinExistence type="predicted"/>
<feature type="chain" id="PRO_5042958599" evidence="3">
    <location>
        <begin position="21"/>
        <end position="356"/>
    </location>
</feature>
<protein>
    <submittedName>
        <fullName evidence="4">Uncharacterized protein</fullName>
    </submittedName>
</protein>
<feature type="signal peptide" evidence="3">
    <location>
        <begin position="1"/>
        <end position="20"/>
    </location>
</feature>
<feature type="region of interest" description="Disordered" evidence="1">
    <location>
        <begin position="336"/>
        <end position="356"/>
    </location>
</feature>
<keyword evidence="2" id="KW-0472">Membrane</keyword>
<evidence type="ECO:0000256" key="2">
    <source>
        <dbReference type="SAM" id="Phobius"/>
    </source>
</evidence>
<organism evidence="4 5">
    <name type="scientific">Orbilia javanica</name>
    <dbReference type="NCBI Taxonomy" id="47235"/>
    <lineage>
        <taxon>Eukaryota</taxon>
        <taxon>Fungi</taxon>
        <taxon>Dikarya</taxon>
        <taxon>Ascomycota</taxon>
        <taxon>Pezizomycotina</taxon>
        <taxon>Orbiliomycetes</taxon>
        <taxon>Orbiliales</taxon>
        <taxon>Orbiliaceae</taxon>
        <taxon>Orbilia</taxon>
    </lineage>
</organism>
<evidence type="ECO:0000313" key="4">
    <source>
        <dbReference type="EMBL" id="KAK6352010.1"/>
    </source>
</evidence>
<evidence type="ECO:0000256" key="3">
    <source>
        <dbReference type="SAM" id="SignalP"/>
    </source>
</evidence>
<dbReference type="AlphaFoldDB" id="A0AAN8N9D6"/>
<evidence type="ECO:0000256" key="1">
    <source>
        <dbReference type="SAM" id="MobiDB-lite"/>
    </source>
</evidence>
<feature type="region of interest" description="Disordered" evidence="1">
    <location>
        <begin position="212"/>
        <end position="293"/>
    </location>
</feature>
<name>A0AAN8N9D6_9PEZI</name>
<keyword evidence="2" id="KW-1133">Transmembrane helix</keyword>
<keyword evidence="2" id="KW-0812">Transmembrane</keyword>
<reference evidence="4 5" key="1">
    <citation type="submission" date="2019-10" db="EMBL/GenBank/DDBJ databases">
        <authorList>
            <person name="Palmer J.M."/>
        </authorList>
    </citation>
    <scope>NUCLEOTIDE SEQUENCE [LARGE SCALE GENOMIC DNA]</scope>
    <source>
        <strain evidence="4 5">TWF718</strain>
    </source>
</reference>
<dbReference type="EMBL" id="JAVHNR010000002">
    <property type="protein sequence ID" value="KAK6352010.1"/>
    <property type="molecule type" value="Genomic_DNA"/>
</dbReference>
<evidence type="ECO:0000313" key="5">
    <source>
        <dbReference type="Proteomes" id="UP001313282"/>
    </source>
</evidence>
<keyword evidence="5" id="KW-1185">Reference proteome</keyword>
<accession>A0AAN8N9D6</accession>
<gene>
    <name evidence="4" type="ORF">TWF718_005159</name>
</gene>
<keyword evidence="3" id="KW-0732">Signal</keyword>
<feature type="transmembrane region" description="Helical" evidence="2">
    <location>
        <begin position="300"/>
        <end position="321"/>
    </location>
</feature>
<sequence>MPHLKHILLLFHSFAFLVLCEDLTEVVPTLTTFGSLAPFTPPADCFSRSVWSTSRFYDTGNSAGTLASRFFTRWYIGCNIDKNTGEYNSCCPPEYQTWGFYAPGVCPAGYTTLLTNAINPWIGDQRGTVCCPDFKLPSGKTLGGAAFATSSNIIFNPLAPRDPVSISCFQWDDDTSTSGTIFQANYNARAIIVFGEEITGLGTFQFLPITDEGTTSESRRSTPAVSTSSPRTTSSESESSSSTSEDTVTTTPSPGPITSPGPRQTDSSSSPSSSSESPTDTSQSNLNSEGGGKRQLSGGAIAGIAIGVAIPVIAGIAFLAYKMGRGRQDVPIVPIYNDPENKEAGYGGTQDPGPWR</sequence>
<feature type="compositionally biased region" description="Low complexity" evidence="1">
    <location>
        <begin position="221"/>
        <end position="252"/>
    </location>
</feature>
<dbReference type="Proteomes" id="UP001313282">
    <property type="component" value="Unassembled WGS sequence"/>
</dbReference>